<organism evidence="1 2">
    <name type="scientific">Panagrolaimus sp. JU765</name>
    <dbReference type="NCBI Taxonomy" id="591449"/>
    <lineage>
        <taxon>Eukaryota</taxon>
        <taxon>Metazoa</taxon>
        <taxon>Ecdysozoa</taxon>
        <taxon>Nematoda</taxon>
        <taxon>Chromadorea</taxon>
        <taxon>Rhabditida</taxon>
        <taxon>Tylenchina</taxon>
        <taxon>Panagrolaimomorpha</taxon>
        <taxon>Panagrolaimoidea</taxon>
        <taxon>Panagrolaimidae</taxon>
        <taxon>Panagrolaimus</taxon>
    </lineage>
</organism>
<dbReference type="WBParaSite" id="JU765_v2.g8870.t1">
    <property type="protein sequence ID" value="JU765_v2.g8870.t1"/>
    <property type="gene ID" value="JU765_v2.g8870"/>
</dbReference>
<evidence type="ECO:0000313" key="2">
    <source>
        <dbReference type="WBParaSite" id="JU765_v2.g8870.t1"/>
    </source>
</evidence>
<dbReference type="Proteomes" id="UP000887576">
    <property type="component" value="Unplaced"/>
</dbReference>
<evidence type="ECO:0000313" key="1">
    <source>
        <dbReference type="Proteomes" id="UP000887576"/>
    </source>
</evidence>
<name>A0AC34RQ83_9BILA</name>
<accession>A0AC34RQ83</accession>
<sequence length="518" mass="59505">MCQIFVLLLLLFSINGGLSSSVDDVKTMMDEFSQLSEPTTDDVEFLEKISSKSDKFFRLARPIAALVASSMNINFQPDSDEYEAIELLQSKITEQFETMEMRLQQYRKRPGIFLPNGYGESVFIKLNSLQFKFDLNVDPSTHPEDKKRNLYNICTNYSPLEILIFLERVLIGGCPLPTEEDINVYVRTRQAFRLLESHWKGMRICMLQYAHAKNNFIRDTLSALVKQLGTDLLETEFFGTFCANIVWSRSPSGSEAYLQALKAKIEKLSNHTAKWIQVSQDFLWRKIMVEEVKNILSNLSEPLPDDKFNETAVKLQKEFEIRGSPIFSYQILLAKALKDPVNCAVKTASPENYTSILDFNGLNVHVFRYAKGQIERAKNASEWFDYNYADFRWGIDDYKFKGATKILSVLEEQMGGTIVSTDLYSSVVVLWNGIIYSDPMDLSIGKADWSQFGVNRTHERRQRAISHVYDAVYIHDDEFFGFSQMNTSTKGVFLTHELTMGSFNPSLTRMKLKRDDNC</sequence>
<reference evidence="2" key="1">
    <citation type="submission" date="2022-11" db="UniProtKB">
        <authorList>
            <consortium name="WormBaseParasite"/>
        </authorList>
    </citation>
    <scope>IDENTIFICATION</scope>
</reference>
<proteinExistence type="predicted"/>
<protein>
    <submittedName>
        <fullName evidence="2">Uncharacterized protein</fullName>
    </submittedName>
</protein>